<keyword evidence="1" id="KW-0812">Transmembrane</keyword>
<dbReference type="InterPro" id="IPR029044">
    <property type="entry name" value="Nucleotide-diphossugar_trans"/>
</dbReference>
<feature type="domain" description="Glycosyltransferase 2-like" evidence="2">
    <location>
        <begin position="7"/>
        <end position="166"/>
    </location>
</feature>
<protein>
    <submittedName>
        <fullName evidence="3">Glycosyl transferase family 2</fullName>
    </submittedName>
</protein>
<name>A0A0G0DHL2_9BACT</name>
<dbReference type="GO" id="GO:0016740">
    <property type="term" value="F:transferase activity"/>
    <property type="evidence" value="ECO:0007669"/>
    <property type="project" value="UniProtKB-KW"/>
</dbReference>
<keyword evidence="3" id="KW-0808">Transferase</keyword>
<dbReference type="EMBL" id="LBRE01000003">
    <property type="protein sequence ID" value="KKP92923.1"/>
    <property type="molecule type" value="Genomic_DNA"/>
</dbReference>
<proteinExistence type="predicted"/>
<dbReference type="PANTHER" id="PTHR48090:SF7">
    <property type="entry name" value="RFBJ PROTEIN"/>
    <property type="match status" value="1"/>
</dbReference>
<sequence>MKLVVFSICLNEEDTIKELLNRIPTKIKGVDEVIKIVIDDGSSDNTAKIARENGAQVFSNQEQRRLAYSFQRAINKSLELDADIAVNIDGDLQFLPEEIPMLIQPILDGKANFVAGNRFGDGKRPENMSKGKFYGNKLGAYVVSKLTENKYYDVTCGFRAYDREAMLHMNINSKYTYTQESFQLMASKHLDIVQIPVSIKYFNGRKSRVVKSILNFITVSSFNILRAFRDFAPLKFFGLLSFVPFVIGLICVIFILIHWLATGDFSPYKFVGFTGIYLISLSLIILIVAILSDMLGRMLNNQEKILYYTKKEHYSKFKKK</sequence>
<dbReference type="AlphaFoldDB" id="A0A0G0DHL2"/>
<gene>
    <name evidence="3" type="ORF">UR96_C0003G0049</name>
</gene>
<comment type="caution">
    <text evidence="3">The sequence shown here is derived from an EMBL/GenBank/DDBJ whole genome shotgun (WGS) entry which is preliminary data.</text>
</comment>
<dbReference type="PATRIC" id="fig|1619090.3.peg.120"/>
<feature type="transmembrane region" description="Helical" evidence="1">
    <location>
        <begin position="236"/>
        <end position="261"/>
    </location>
</feature>
<feature type="transmembrane region" description="Helical" evidence="1">
    <location>
        <begin position="267"/>
        <end position="291"/>
    </location>
</feature>
<accession>A0A0G0DHL2</accession>
<dbReference type="Proteomes" id="UP000034140">
    <property type="component" value="Unassembled WGS sequence"/>
</dbReference>
<evidence type="ECO:0000256" key="1">
    <source>
        <dbReference type="SAM" id="Phobius"/>
    </source>
</evidence>
<evidence type="ECO:0000313" key="3">
    <source>
        <dbReference type="EMBL" id="KKP92923.1"/>
    </source>
</evidence>
<reference evidence="3 4" key="1">
    <citation type="journal article" date="2015" name="Nature">
        <title>rRNA introns, odd ribosomes, and small enigmatic genomes across a large radiation of phyla.</title>
        <authorList>
            <person name="Brown C.T."/>
            <person name="Hug L.A."/>
            <person name="Thomas B.C."/>
            <person name="Sharon I."/>
            <person name="Castelle C.J."/>
            <person name="Singh A."/>
            <person name="Wilkins M.J."/>
            <person name="Williams K.H."/>
            <person name="Banfield J.F."/>
        </authorList>
    </citation>
    <scope>NUCLEOTIDE SEQUENCE [LARGE SCALE GENOMIC DNA]</scope>
</reference>
<dbReference type="CDD" id="cd04179">
    <property type="entry name" value="DPM_DPG-synthase_like"/>
    <property type="match status" value="1"/>
</dbReference>
<evidence type="ECO:0000313" key="4">
    <source>
        <dbReference type="Proteomes" id="UP000034140"/>
    </source>
</evidence>
<dbReference type="PANTHER" id="PTHR48090">
    <property type="entry name" value="UNDECAPRENYL-PHOSPHATE 4-DEOXY-4-FORMAMIDO-L-ARABINOSE TRANSFERASE-RELATED"/>
    <property type="match status" value="1"/>
</dbReference>
<dbReference type="Gene3D" id="3.90.550.10">
    <property type="entry name" value="Spore Coat Polysaccharide Biosynthesis Protein SpsA, Chain A"/>
    <property type="match status" value="1"/>
</dbReference>
<keyword evidence="1" id="KW-1133">Transmembrane helix</keyword>
<dbReference type="Pfam" id="PF00535">
    <property type="entry name" value="Glycos_transf_2"/>
    <property type="match status" value="1"/>
</dbReference>
<dbReference type="InterPro" id="IPR001173">
    <property type="entry name" value="Glyco_trans_2-like"/>
</dbReference>
<organism evidence="3 4">
    <name type="scientific">candidate division WS6 bacterium GW2011_GWC1_36_11</name>
    <dbReference type="NCBI Taxonomy" id="1619090"/>
    <lineage>
        <taxon>Bacteria</taxon>
        <taxon>Candidatus Dojkabacteria</taxon>
    </lineage>
</organism>
<dbReference type="InterPro" id="IPR050256">
    <property type="entry name" value="Glycosyltransferase_2"/>
</dbReference>
<dbReference type="SUPFAM" id="SSF53448">
    <property type="entry name" value="Nucleotide-diphospho-sugar transferases"/>
    <property type="match status" value="1"/>
</dbReference>
<keyword evidence="1" id="KW-0472">Membrane</keyword>
<evidence type="ECO:0000259" key="2">
    <source>
        <dbReference type="Pfam" id="PF00535"/>
    </source>
</evidence>